<dbReference type="EMBL" id="PKPP01001902">
    <property type="protein sequence ID" value="PWA79086.1"/>
    <property type="molecule type" value="Genomic_DNA"/>
</dbReference>
<evidence type="ECO:0000256" key="1">
    <source>
        <dbReference type="SAM" id="Phobius"/>
    </source>
</evidence>
<keyword evidence="1" id="KW-0812">Transmembrane</keyword>
<organism evidence="2 3">
    <name type="scientific">Artemisia annua</name>
    <name type="common">Sweet wormwood</name>
    <dbReference type="NCBI Taxonomy" id="35608"/>
    <lineage>
        <taxon>Eukaryota</taxon>
        <taxon>Viridiplantae</taxon>
        <taxon>Streptophyta</taxon>
        <taxon>Embryophyta</taxon>
        <taxon>Tracheophyta</taxon>
        <taxon>Spermatophyta</taxon>
        <taxon>Magnoliopsida</taxon>
        <taxon>eudicotyledons</taxon>
        <taxon>Gunneridae</taxon>
        <taxon>Pentapetalae</taxon>
        <taxon>asterids</taxon>
        <taxon>campanulids</taxon>
        <taxon>Asterales</taxon>
        <taxon>Asteraceae</taxon>
        <taxon>Asteroideae</taxon>
        <taxon>Anthemideae</taxon>
        <taxon>Artemisiinae</taxon>
        <taxon>Artemisia</taxon>
    </lineage>
</organism>
<evidence type="ECO:0000313" key="2">
    <source>
        <dbReference type="EMBL" id="PWA79086.1"/>
    </source>
</evidence>
<proteinExistence type="predicted"/>
<keyword evidence="3" id="KW-1185">Reference proteome</keyword>
<reference evidence="2 3" key="1">
    <citation type="journal article" date="2018" name="Mol. Plant">
        <title>The genome of Artemisia annua provides insight into the evolution of Asteraceae family and artemisinin biosynthesis.</title>
        <authorList>
            <person name="Shen Q."/>
            <person name="Zhang L."/>
            <person name="Liao Z."/>
            <person name="Wang S."/>
            <person name="Yan T."/>
            <person name="Shi P."/>
            <person name="Liu M."/>
            <person name="Fu X."/>
            <person name="Pan Q."/>
            <person name="Wang Y."/>
            <person name="Lv Z."/>
            <person name="Lu X."/>
            <person name="Zhang F."/>
            <person name="Jiang W."/>
            <person name="Ma Y."/>
            <person name="Chen M."/>
            <person name="Hao X."/>
            <person name="Li L."/>
            <person name="Tang Y."/>
            <person name="Lv G."/>
            <person name="Zhou Y."/>
            <person name="Sun X."/>
            <person name="Brodelius P.E."/>
            <person name="Rose J.K.C."/>
            <person name="Tang K."/>
        </authorList>
    </citation>
    <scope>NUCLEOTIDE SEQUENCE [LARGE SCALE GENOMIC DNA]</scope>
    <source>
        <strain evidence="3">cv. Huhao1</strain>
        <tissue evidence="2">Leaf</tissue>
    </source>
</reference>
<evidence type="ECO:0000313" key="3">
    <source>
        <dbReference type="Proteomes" id="UP000245207"/>
    </source>
</evidence>
<protein>
    <submittedName>
        <fullName evidence="2">Uncharacterized protein</fullName>
    </submittedName>
</protein>
<feature type="transmembrane region" description="Helical" evidence="1">
    <location>
        <begin position="99"/>
        <end position="118"/>
    </location>
</feature>
<name>A0A2U1P007_ARTAN</name>
<gene>
    <name evidence="2" type="ORF">CTI12_AA209670</name>
</gene>
<dbReference type="Proteomes" id="UP000245207">
    <property type="component" value="Unassembled WGS sequence"/>
</dbReference>
<keyword evidence="1" id="KW-1133">Transmembrane helix</keyword>
<sequence>MSSTSSSSNWIRPIPTHCFCELPVVERTSRTAANPARRFLFYFFLDPELRYGYYRTEMHSLYTQVQQLRREMQVQEYTYRNRIRDLELELNERTTTGECYKKAVIVFTVFVFVMYFLVN</sequence>
<dbReference type="OrthoDB" id="1060005at2759"/>
<dbReference type="AlphaFoldDB" id="A0A2U1P007"/>
<comment type="caution">
    <text evidence="2">The sequence shown here is derived from an EMBL/GenBank/DDBJ whole genome shotgun (WGS) entry which is preliminary data.</text>
</comment>
<accession>A0A2U1P007</accession>
<keyword evidence="1" id="KW-0472">Membrane</keyword>